<keyword evidence="1" id="KW-0677">Repeat</keyword>
<evidence type="ECO:0000313" key="3">
    <source>
        <dbReference type="EMBL" id="KAL1858834.1"/>
    </source>
</evidence>
<proteinExistence type="predicted"/>
<organism evidence="3 4">
    <name type="scientific">Diaporthe australafricana</name>
    <dbReference type="NCBI Taxonomy" id="127596"/>
    <lineage>
        <taxon>Eukaryota</taxon>
        <taxon>Fungi</taxon>
        <taxon>Dikarya</taxon>
        <taxon>Ascomycota</taxon>
        <taxon>Pezizomycotina</taxon>
        <taxon>Sordariomycetes</taxon>
        <taxon>Sordariomycetidae</taxon>
        <taxon>Diaporthales</taxon>
        <taxon>Diaporthaceae</taxon>
        <taxon>Diaporthe</taxon>
    </lineage>
</organism>
<dbReference type="InterPro" id="IPR056884">
    <property type="entry name" value="NPHP3-like_N"/>
</dbReference>
<dbReference type="EMBL" id="JAWRVE010000103">
    <property type="protein sequence ID" value="KAL1858834.1"/>
    <property type="molecule type" value="Genomic_DNA"/>
</dbReference>
<comment type="caution">
    <text evidence="3">The sequence shown here is derived from an EMBL/GenBank/DDBJ whole genome shotgun (WGS) entry which is preliminary data.</text>
</comment>
<dbReference type="Gene3D" id="3.40.50.300">
    <property type="entry name" value="P-loop containing nucleotide triphosphate hydrolases"/>
    <property type="match status" value="1"/>
</dbReference>
<feature type="domain" description="Nephrocystin 3-like N-terminal" evidence="2">
    <location>
        <begin position="377"/>
        <end position="555"/>
    </location>
</feature>
<dbReference type="Proteomes" id="UP001583177">
    <property type="component" value="Unassembled WGS sequence"/>
</dbReference>
<gene>
    <name evidence="3" type="ORF">Daus18300_009832</name>
</gene>
<keyword evidence="4" id="KW-1185">Reference proteome</keyword>
<evidence type="ECO:0000313" key="4">
    <source>
        <dbReference type="Proteomes" id="UP001583177"/>
    </source>
</evidence>
<sequence>MATTDPSTSLNRVEEPGMTFLTADDAREKLFNMILDQLATSSLFSNSTTAPTLFIVYAHDNEKEGSAYDGCVRKMITWLQKTHAQILSDQSPLPPLLPRFEGTDAIRNIVANQMCLLPPSTGSDGTSTRTSVDKVIVCGSEVLEKYCSKPYARSYIDEVVRICADGAEQSATSLESSVRQHVENEHGKSEFHHVLTEIAFLEVRNSTTEMHGMLPVELDQRTTNDAPMQYLPIFRSTDVKLKLKSTASRSSHKLFFKTLTQLFPEDRDFIEPFGKCYDSVSIALNLDDEKPVSRNEFDDVVMPNITEAYRYYWRLFCTVIKNGKLQAYTGKLSNSISWMLEDKDTSTQHAILKWLSAVSAPELDRRYHDPGTRRIDGTCDWIVQSQEFLHWYECEGSALLSLCGFMGMGKTYCASRVIDWLRDGLSWNKNDEAFAYFYCNRQDAARSDAKAILRNIIRQLATGPWKPEGLVGSTAVHKTVYGLWKQMKAAGISTTWTQWEACLSALIDTYPRTTIILDAVDECEAGQRDDLLTLLTGLASRSSQKSQVKIFLTTRPEKLILQHLDGHPAIRTQEGNGARDIATFVRTKIAKHSRWSKWPQEVREQIIDTVLKKSGDMFLFAALLLEDLLKCRTEPAIRARLQTIPKSPTEKYEDICQRATPEPEDRKVLDKVLRWVLCSACPLTTDELLFAISQDLESGGINSQRPKLDEELILEWTHNLLCLEVMDPAKPPVWRLMHQSEAEFLDGSTYCKSTLAQHEAGKVCLMILLDAFGGNFADIRNG</sequence>
<dbReference type="PANTHER" id="PTHR10039">
    <property type="entry name" value="AMELOGENIN"/>
    <property type="match status" value="1"/>
</dbReference>
<name>A0ABR3WCT4_9PEZI</name>
<evidence type="ECO:0000256" key="1">
    <source>
        <dbReference type="ARBA" id="ARBA00022737"/>
    </source>
</evidence>
<dbReference type="SUPFAM" id="SSF52540">
    <property type="entry name" value="P-loop containing nucleoside triphosphate hydrolases"/>
    <property type="match status" value="1"/>
</dbReference>
<reference evidence="3 4" key="1">
    <citation type="journal article" date="2024" name="IMA Fungus">
        <title>IMA Genome - F19 : A genome assembly and annotation guide to empower mycologists, including annotated draft genome sequences of Ceratocystis pirilliformis, Diaporthe australafricana, Fusarium ophioides, Paecilomyces lecythidis, and Sporothrix stenoceras.</title>
        <authorList>
            <person name="Aylward J."/>
            <person name="Wilson A.M."/>
            <person name="Visagie C.M."/>
            <person name="Spraker J."/>
            <person name="Barnes I."/>
            <person name="Buitendag C."/>
            <person name="Ceriani C."/>
            <person name="Del Mar Angel L."/>
            <person name="du Plessis D."/>
            <person name="Fuchs T."/>
            <person name="Gasser K."/>
            <person name="Kramer D."/>
            <person name="Li W."/>
            <person name="Munsamy K."/>
            <person name="Piso A."/>
            <person name="Price J.L."/>
            <person name="Sonnekus B."/>
            <person name="Thomas C."/>
            <person name="van der Nest A."/>
            <person name="van Dijk A."/>
            <person name="van Heerden A."/>
            <person name="van Vuuren N."/>
            <person name="Yilmaz N."/>
            <person name="Duong T.A."/>
            <person name="van der Merwe N.A."/>
            <person name="Wingfield M.J."/>
            <person name="Wingfield B.D."/>
        </authorList>
    </citation>
    <scope>NUCLEOTIDE SEQUENCE [LARGE SCALE GENOMIC DNA]</scope>
    <source>
        <strain evidence="3 4">CMW 18300</strain>
    </source>
</reference>
<protein>
    <recommendedName>
        <fullName evidence="2">Nephrocystin 3-like N-terminal domain-containing protein</fullName>
    </recommendedName>
</protein>
<dbReference type="InterPro" id="IPR027417">
    <property type="entry name" value="P-loop_NTPase"/>
</dbReference>
<evidence type="ECO:0000259" key="2">
    <source>
        <dbReference type="Pfam" id="PF24883"/>
    </source>
</evidence>
<accession>A0ABR3WCT4</accession>
<dbReference type="Pfam" id="PF24883">
    <property type="entry name" value="NPHP3_N"/>
    <property type="match status" value="1"/>
</dbReference>
<dbReference type="PANTHER" id="PTHR10039:SF16">
    <property type="entry name" value="GPI INOSITOL-DEACYLASE"/>
    <property type="match status" value="1"/>
</dbReference>